<proteinExistence type="predicted"/>
<geneLocation type="plasmid" evidence="2">
    <name>pts485</name>
</geneLocation>
<dbReference type="AlphaFoldDB" id="A0A2K8UIP4"/>
<evidence type="ECO:0000313" key="1">
    <source>
        <dbReference type="EMBL" id="AUB85405.1"/>
    </source>
</evidence>
<evidence type="ECO:0000313" key="2">
    <source>
        <dbReference type="Proteomes" id="UP000232638"/>
    </source>
</evidence>
<dbReference type="Proteomes" id="UP000232638">
    <property type="component" value="Plasmid pTs485"/>
</dbReference>
<organism evidence="1 2">
    <name type="scientific">Candidatus Thiodictyon syntrophicum</name>
    <dbReference type="NCBI Taxonomy" id="1166950"/>
    <lineage>
        <taxon>Bacteria</taxon>
        <taxon>Pseudomonadati</taxon>
        <taxon>Pseudomonadota</taxon>
        <taxon>Gammaproteobacteria</taxon>
        <taxon>Chromatiales</taxon>
        <taxon>Chromatiaceae</taxon>
        <taxon>Thiodictyon</taxon>
    </lineage>
</organism>
<reference evidence="1 2" key="1">
    <citation type="submission" date="2017-03" db="EMBL/GenBank/DDBJ databases">
        <title>Complete genome sequence of Candidatus 'Thiodictyon syntrophicum' sp. nov. strain Cad16T, a photolithoautotroph purple sulfur bacterium isolated from an alpine meromictic lake.</title>
        <authorList>
            <person name="Luedin S.M."/>
            <person name="Pothier J.F."/>
            <person name="Danza F."/>
            <person name="Storelli N."/>
            <person name="Wittwer M."/>
            <person name="Tonolla M."/>
        </authorList>
    </citation>
    <scope>NUCLEOTIDE SEQUENCE [LARGE SCALE GENOMIC DNA]</scope>
    <source>
        <strain evidence="1 2">Cad16T</strain>
        <plasmid evidence="2">Plasmid pts485</plasmid>
    </source>
</reference>
<gene>
    <name evidence="1" type="ORF">THSYN_31265</name>
</gene>
<dbReference type="EMBL" id="CP020372">
    <property type="protein sequence ID" value="AUB85405.1"/>
    <property type="molecule type" value="Genomic_DNA"/>
</dbReference>
<keyword evidence="1" id="KW-0614">Plasmid</keyword>
<keyword evidence="2" id="KW-1185">Reference proteome</keyword>
<protein>
    <submittedName>
        <fullName evidence="1">Uncharacterized protein</fullName>
    </submittedName>
</protein>
<name>A0A2K8UIP4_9GAMM</name>
<dbReference type="KEGG" id="tsy:THSYN_31265"/>
<sequence>MIKAATGLDHNSGHTPLRQPVAAWGPLLRRRSGPQAATDVPLEIAGIMTKAGATACGVPPYGPHAAPLGIDLQTGEKARGEARS</sequence>
<accession>A0A2K8UIP4</accession>